<evidence type="ECO:0000259" key="3">
    <source>
        <dbReference type="PROSITE" id="PS50878"/>
    </source>
</evidence>
<proteinExistence type="predicted"/>
<name>A0ABC9Y196_GRUJA</name>
<comment type="caution">
    <text evidence="1">Lacks conserved residue(s) required for the propagation of feature annotation.</text>
</comment>
<dbReference type="AlphaFoldDB" id="A0ABC9Y196"/>
<comment type="caution">
    <text evidence="4">The sequence shown here is derived from an EMBL/GenBank/DDBJ whole genome shotgun (WGS) entry which is preliminary data.</text>
</comment>
<dbReference type="InterPro" id="IPR024079">
    <property type="entry name" value="MetalloPept_cat_dom_sf"/>
</dbReference>
<gene>
    <name evidence="4" type="ORF">GRJ2_002844900</name>
</gene>
<dbReference type="Gene3D" id="3.40.390.10">
    <property type="entry name" value="Collagenase (Catalytic Domain)"/>
    <property type="match status" value="1"/>
</dbReference>
<dbReference type="InterPro" id="IPR000477">
    <property type="entry name" value="RT_dom"/>
</dbReference>
<dbReference type="Pfam" id="PF00078">
    <property type="entry name" value="RVT_1"/>
    <property type="match status" value="1"/>
</dbReference>
<organism evidence="4 5">
    <name type="scientific">Grus japonensis</name>
    <name type="common">Japanese crane</name>
    <name type="synonym">Red-crowned crane</name>
    <dbReference type="NCBI Taxonomy" id="30415"/>
    <lineage>
        <taxon>Eukaryota</taxon>
        <taxon>Metazoa</taxon>
        <taxon>Chordata</taxon>
        <taxon>Craniata</taxon>
        <taxon>Vertebrata</taxon>
        <taxon>Euteleostomi</taxon>
        <taxon>Archelosauria</taxon>
        <taxon>Archosauria</taxon>
        <taxon>Dinosauria</taxon>
        <taxon>Saurischia</taxon>
        <taxon>Theropoda</taxon>
        <taxon>Coelurosauria</taxon>
        <taxon>Aves</taxon>
        <taxon>Neognathae</taxon>
        <taxon>Neoaves</taxon>
        <taxon>Gruiformes</taxon>
        <taxon>Gruidae</taxon>
        <taxon>Grus</taxon>
    </lineage>
</organism>
<dbReference type="Pfam" id="PF01421">
    <property type="entry name" value="Reprolysin"/>
    <property type="match status" value="1"/>
</dbReference>
<dbReference type="SUPFAM" id="SSF56672">
    <property type="entry name" value="DNA/RNA polymerases"/>
    <property type="match status" value="1"/>
</dbReference>
<evidence type="ECO:0000313" key="5">
    <source>
        <dbReference type="Proteomes" id="UP001623348"/>
    </source>
</evidence>
<evidence type="ECO:0000313" key="4">
    <source>
        <dbReference type="EMBL" id="GAB0203793.1"/>
    </source>
</evidence>
<dbReference type="SUPFAM" id="SSF55486">
    <property type="entry name" value="Metalloproteases ('zincins'), catalytic domain"/>
    <property type="match status" value="1"/>
</dbReference>
<dbReference type="PROSITE" id="PS50215">
    <property type="entry name" value="ADAM_MEPRO"/>
    <property type="match status" value="1"/>
</dbReference>
<evidence type="ECO:0000259" key="2">
    <source>
        <dbReference type="PROSITE" id="PS50215"/>
    </source>
</evidence>
<evidence type="ECO:0000256" key="1">
    <source>
        <dbReference type="PROSITE-ProRule" id="PRU00276"/>
    </source>
</evidence>
<keyword evidence="5" id="KW-1185">Reference proteome</keyword>
<accession>A0ABC9Y196</accession>
<dbReference type="InterPro" id="IPR001590">
    <property type="entry name" value="Peptidase_M12B"/>
</dbReference>
<feature type="domain" description="Peptidase M12B" evidence="2">
    <location>
        <begin position="438"/>
        <end position="545"/>
    </location>
</feature>
<feature type="domain" description="Reverse transcriptase" evidence="3">
    <location>
        <begin position="42"/>
        <end position="306"/>
    </location>
</feature>
<dbReference type="InterPro" id="IPR043502">
    <property type="entry name" value="DNA/RNA_pol_sf"/>
</dbReference>
<dbReference type="CDD" id="cd01650">
    <property type="entry name" value="RT_nLTR_like"/>
    <property type="match status" value="1"/>
</dbReference>
<reference evidence="4 5" key="1">
    <citation type="submission" date="2024-06" db="EMBL/GenBank/DDBJ databases">
        <title>The draft genome of Grus japonensis, version 3.</title>
        <authorList>
            <person name="Nabeshima K."/>
            <person name="Suzuki S."/>
            <person name="Onuma M."/>
        </authorList>
    </citation>
    <scope>NUCLEOTIDE SEQUENCE [LARGE SCALE GENOMIC DNA]</scope>
    <source>
        <strain evidence="4 5">451A</strain>
    </source>
</reference>
<dbReference type="EMBL" id="BAAFJT010000040">
    <property type="protein sequence ID" value="GAB0203793.1"/>
    <property type="molecule type" value="Genomic_DNA"/>
</dbReference>
<sequence length="641" mass="72269">MVSDLLHLLDTHKSMGPDGIYPGVWRELAEVLPKPLSLTYQQSCLTREVPVDWRLANAMPIHKKGWKEDPGNYRPVSLTLVLGKVMEQIILSAITWHVQDNQVIRPSQHGFMKGKSCLTNLISFYDKVTRLVDEGKAVDVVYLDFSKAFGTVSHSILLEKLAAHGLDGHMLRWVKNCLDGQAQRVVGNGVKSSWRLFRSGVPQGSALGPVLFNIFINDLDEGIECTLSKLADDTKLGGSVDLLEGRKVLQRDLDRLDQWAEANCMRFNKAKCQVLHLGHNNPMQCYRLGEECLESCLAEKDLGVLIDSQPNMSQQCVQVAKKANSILACIRNSVASRTREHGVIATEDEEYFIEPLRNITKNFSNFNYENGHPHVIYKKSTMHQQHLYDHAYCGVSDNLTRSNKPWWMSDAPAFPTSPPVNDTLSSHSRQKRSVSLERFVETLVVADKMMVGYHGRKDIEHYVLSVMNIVAKLYRDSSLGNVVNIIVTRLIVLTEDQPNLEINHHADKSLDSFCKWQKSIISYQSDGNTIPENGIAHHDNAVLITRSLDLTLVYFKTGFQKDSDYFLPFLKNYFCCVAPYDDVINVLQMFRGITFFQFNLDQSMANGRAVFPPLGQSIPGVVDAPPSESLPLLPKGLRKMH</sequence>
<protein>
    <submittedName>
        <fullName evidence="4">Mitochondrial enolase superfamily member 1</fullName>
    </submittedName>
</protein>
<dbReference type="PROSITE" id="PS50878">
    <property type="entry name" value="RT_POL"/>
    <property type="match status" value="1"/>
</dbReference>
<dbReference type="PANTHER" id="PTHR33332">
    <property type="entry name" value="REVERSE TRANSCRIPTASE DOMAIN-CONTAINING PROTEIN"/>
    <property type="match status" value="1"/>
</dbReference>
<dbReference type="Proteomes" id="UP001623348">
    <property type="component" value="Unassembled WGS sequence"/>
</dbReference>